<evidence type="ECO:0000313" key="9">
    <source>
        <dbReference type="EMBL" id="AQP52986.1"/>
    </source>
</evidence>
<protein>
    <submittedName>
        <fullName evidence="9">Transporter</fullName>
    </submittedName>
</protein>
<dbReference type="InterPro" id="IPR050291">
    <property type="entry name" value="CDF_Transporter"/>
</dbReference>
<dbReference type="OrthoDB" id="9806522at2"/>
<sequence>MVVNRSDQLKQAEKGAYVSLIAYIAMALLKITVGNYANSEALSADGINNFTDTIAAITVIIGLRLSRKPADNDHRYGHWKAENVASLITSFIMFVAGFQVLSQALTNIIHRRIESPEPIAAAVGLFSAVVMIAVYLYNMKLGKQYTSSSLVAMAKDNLSDALTSIGTAIAVFASTFKLPILDQITAIVIGLVILKTAFDIFKESSFYLSDGFDLDLLKLYKEDILTVDGIKEVPVLRARNLGANIFLDVTVRMNPNLTVKESHDIVDDMEQQLQKKFNIFDIDVHVEPYEGDEIK</sequence>
<evidence type="ECO:0000256" key="3">
    <source>
        <dbReference type="ARBA" id="ARBA00022448"/>
    </source>
</evidence>
<name>A0A1Q2D3N6_9ENTE</name>
<keyword evidence="4" id="KW-0812">Transmembrane</keyword>
<evidence type="ECO:0000256" key="6">
    <source>
        <dbReference type="ARBA" id="ARBA00023136"/>
    </source>
</evidence>
<dbReference type="AlphaFoldDB" id="A0A1Q2D3N6"/>
<dbReference type="SUPFAM" id="SSF160240">
    <property type="entry name" value="Cation efflux protein cytoplasmic domain-like"/>
    <property type="match status" value="1"/>
</dbReference>
<dbReference type="InterPro" id="IPR058533">
    <property type="entry name" value="Cation_efflux_TM"/>
</dbReference>
<evidence type="ECO:0000256" key="4">
    <source>
        <dbReference type="ARBA" id="ARBA00022692"/>
    </source>
</evidence>
<dbReference type="RefSeq" id="WP_077275083.1">
    <property type="nucleotide sequence ID" value="NZ_CP019609.1"/>
</dbReference>
<dbReference type="InterPro" id="IPR002524">
    <property type="entry name" value="Cation_efflux"/>
</dbReference>
<keyword evidence="5" id="KW-1133">Transmembrane helix</keyword>
<evidence type="ECO:0000256" key="5">
    <source>
        <dbReference type="ARBA" id="ARBA00022989"/>
    </source>
</evidence>
<feature type="domain" description="Cation efflux protein transmembrane" evidence="7">
    <location>
        <begin position="17"/>
        <end position="208"/>
    </location>
</feature>
<dbReference type="PANTHER" id="PTHR43840">
    <property type="entry name" value="MITOCHONDRIAL METAL TRANSPORTER 1-RELATED"/>
    <property type="match status" value="1"/>
</dbReference>
<dbReference type="GO" id="GO:0008324">
    <property type="term" value="F:monoatomic cation transmembrane transporter activity"/>
    <property type="evidence" value="ECO:0007669"/>
    <property type="project" value="InterPro"/>
</dbReference>
<dbReference type="GO" id="GO:0016020">
    <property type="term" value="C:membrane"/>
    <property type="evidence" value="ECO:0007669"/>
    <property type="project" value="UniProtKB-SubCell"/>
</dbReference>
<feature type="domain" description="Cation efflux protein cytoplasmic" evidence="8">
    <location>
        <begin position="221"/>
        <end position="289"/>
    </location>
</feature>
<evidence type="ECO:0000256" key="2">
    <source>
        <dbReference type="ARBA" id="ARBA00008114"/>
    </source>
</evidence>
<comment type="similarity">
    <text evidence="2">Belongs to the cation diffusion facilitator (CDF) transporter (TC 2.A.4) family.</text>
</comment>
<comment type="subcellular location">
    <subcellularLocation>
        <location evidence="1">Membrane</location>
        <topology evidence="1">Multi-pass membrane protein</topology>
    </subcellularLocation>
</comment>
<dbReference type="Pfam" id="PF01545">
    <property type="entry name" value="Cation_efflux"/>
    <property type="match status" value="1"/>
</dbReference>
<accession>A0A1Q2D3N6</accession>
<dbReference type="PANTHER" id="PTHR43840:SF50">
    <property type="entry name" value="MANGANESE EFFLUX SYSTEM PROTEIN MNES"/>
    <property type="match status" value="1"/>
</dbReference>
<dbReference type="Gene3D" id="1.20.1510.10">
    <property type="entry name" value="Cation efflux protein transmembrane domain"/>
    <property type="match status" value="1"/>
</dbReference>
<dbReference type="Pfam" id="PF16916">
    <property type="entry name" value="ZT_dimer"/>
    <property type="match status" value="1"/>
</dbReference>
<evidence type="ECO:0000256" key="1">
    <source>
        <dbReference type="ARBA" id="ARBA00004141"/>
    </source>
</evidence>
<dbReference type="SUPFAM" id="SSF161111">
    <property type="entry name" value="Cation efflux protein transmembrane domain-like"/>
    <property type="match status" value="1"/>
</dbReference>
<proteinExistence type="inferred from homology"/>
<evidence type="ECO:0000313" key="10">
    <source>
        <dbReference type="Proteomes" id="UP000188246"/>
    </source>
</evidence>
<organism evidence="9 10">
    <name type="scientific">Vagococcus penaei</name>
    <dbReference type="NCBI Taxonomy" id="633807"/>
    <lineage>
        <taxon>Bacteria</taxon>
        <taxon>Bacillati</taxon>
        <taxon>Bacillota</taxon>
        <taxon>Bacilli</taxon>
        <taxon>Lactobacillales</taxon>
        <taxon>Enterococcaceae</taxon>
        <taxon>Vagococcus</taxon>
    </lineage>
</organism>
<dbReference type="Proteomes" id="UP000188246">
    <property type="component" value="Chromosome"/>
</dbReference>
<dbReference type="STRING" id="633807.BW732_01270"/>
<dbReference type="InterPro" id="IPR027470">
    <property type="entry name" value="Cation_efflux_CTD"/>
</dbReference>
<dbReference type="EMBL" id="CP019609">
    <property type="protein sequence ID" value="AQP52986.1"/>
    <property type="molecule type" value="Genomic_DNA"/>
</dbReference>
<dbReference type="NCBIfam" id="TIGR01297">
    <property type="entry name" value="CDF"/>
    <property type="match status" value="1"/>
</dbReference>
<dbReference type="InterPro" id="IPR036837">
    <property type="entry name" value="Cation_efflux_CTD_sf"/>
</dbReference>
<keyword evidence="6" id="KW-0472">Membrane</keyword>
<keyword evidence="10" id="KW-1185">Reference proteome</keyword>
<evidence type="ECO:0000259" key="7">
    <source>
        <dbReference type="Pfam" id="PF01545"/>
    </source>
</evidence>
<dbReference type="KEGG" id="vpi:BW732_01270"/>
<evidence type="ECO:0000259" key="8">
    <source>
        <dbReference type="Pfam" id="PF16916"/>
    </source>
</evidence>
<dbReference type="Gene3D" id="3.30.70.1350">
    <property type="entry name" value="Cation efflux protein, cytoplasmic domain"/>
    <property type="match status" value="1"/>
</dbReference>
<dbReference type="FunFam" id="1.20.1510.10:FF:000006">
    <property type="entry name" value="Divalent cation efflux transporter"/>
    <property type="match status" value="1"/>
</dbReference>
<reference evidence="9 10" key="1">
    <citation type="journal article" date="2010" name="Int. J. Syst. Evol. Microbiol.">
        <title>Vagococcus penaei sp. nov., isolated from spoilage microbiota of cooked shrimp (Penaeus vannamei).</title>
        <authorList>
            <person name="Jaffres E."/>
            <person name="Prevost H."/>
            <person name="Rossero A."/>
            <person name="Joffraud J.J."/>
            <person name="Dousset X."/>
        </authorList>
    </citation>
    <scope>NUCLEOTIDE SEQUENCE [LARGE SCALE GENOMIC DNA]</scope>
    <source>
        <strain evidence="9 10">CD276</strain>
    </source>
</reference>
<keyword evidence="3" id="KW-0813">Transport</keyword>
<gene>
    <name evidence="9" type="ORF">BW732_01270</name>
</gene>
<dbReference type="InterPro" id="IPR027469">
    <property type="entry name" value="Cation_efflux_TMD_sf"/>
</dbReference>